<dbReference type="SUPFAM" id="SSF81383">
    <property type="entry name" value="F-box domain"/>
    <property type="match status" value="1"/>
</dbReference>
<proteinExistence type="predicted"/>
<reference evidence="1 2" key="1">
    <citation type="journal article" date="2018" name="PLoS Pathog.">
        <title>Evolution of structural diversity of trichothecenes, a family of toxins produced by plant pathogenic and entomopathogenic fungi.</title>
        <authorList>
            <person name="Proctor R.H."/>
            <person name="McCormick S.P."/>
            <person name="Kim H.S."/>
            <person name="Cardoza R.E."/>
            <person name="Stanley A.M."/>
            <person name="Lindo L."/>
            <person name="Kelly A."/>
            <person name="Brown D.W."/>
            <person name="Lee T."/>
            <person name="Vaughan M.M."/>
            <person name="Alexander N.J."/>
            <person name="Busman M."/>
            <person name="Gutierrez S."/>
        </authorList>
    </citation>
    <scope>NUCLEOTIDE SEQUENCE [LARGE SCALE GENOMIC DNA]</scope>
    <source>
        <strain evidence="1 2">NRRL 13405</strain>
    </source>
</reference>
<dbReference type="CDD" id="cd09917">
    <property type="entry name" value="F-box_SF"/>
    <property type="match status" value="1"/>
</dbReference>
<dbReference type="Proteomes" id="UP000265631">
    <property type="component" value="Unassembled WGS sequence"/>
</dbReference>
<protein>
    <recommendedName>
        <fullName evidence="3">F-box domain-containing protein</fullName>
    </recommendedName>
</protein>
<accession>A0A395MRX2</accession>
<dbReference type="AlphaFoldDB" id="A0A395MRX2"/>
<evidence type="ECO:0000313" key="1">
    <source>
        <dbReference type="EMBL" id="RFN49869.1"/>
    </source>
</evidence>
<evidence type="ECO:0000313" key="2">
    <source>
        <dbReference type="Proteomes" id="UP000265631"/>
    </source>
</evidence>
<gene>
    <name evidence="1" type="ORF">FIE12Z_5856</name>
</gene>
<dbReference type="EMBL" id="PXXK01000157">
    <property type="protein sequence ID" value="RFN49869.1"/>
    <property type="molecule type" value="Genomic_DNA"/>
</dbReference>
<organism evidence="1 2">
    <name type="scientific">Fusarium flagelliforme</name>
    <dbReference type="NCBI Taxonomy" id="2675880"/>
    <lineage>
        <taxon>Eukaryota</taxon>
        <taxon>Fungi</taxon>
        <taxon>Dikarya</taxon>
        <taxon>Ascomycota</taxon>
        <taxon>Pezizomycotina</taxon>
        <taxon>Sordariomycetes</taxon>
        <taxon>Hypocreomycetidae</taxon>
        <taxon>Hypocreales</taxon>
        <taxon>Nectriaceae</taxon>
        <taxon>Fusarium</taxon>
        <taxon>Fusarium incarnatum-equiseti species complex</taxon>
    </lineage>
</organism>
<evidence type="ECO:0008006" key="3">
    <source>
        <dbReference type="Google" id="ProtNLM"/>
    </source>
</evidence>
<sequence length="565" mass="64005">MPCDNILNLPEELLLAIVHRLNEEQYGEWDFKVRDLKVLRATCKVFNRIASPYLYPVLYLSCHQPDLDVFRLVANNPLLIGGVRQLIIDDTTIPASVTDWAAYKDAVALLAYNKRGLYPEGACGRYEDRGDLSGLYRCFSAMTIKKDYWELFNSIAKGHHENRLAHADINALKEALPRLTSLHTLVVSNRTVYDEDILVVESPVTKMWRRVAPSIGGLLWEGKVPLAPRCDWGPYDIETEEEWCKVTSLDWLDDRLFTKESPVKPDPAQRERSGSPESWHGIVDAANHFHNNHRAMYRANRVGQDPSILSREARAIQIALLVLEDPKLSSQIRSFRVDASEDIVDDTYDPGLSIGLFSSLSSFAARLTRAFTTTNITSLQLILSNYKNTEKGRAVMGEGRVTQLLASVPQLEHLHFEPHSMATVGALPDMTYPRLRTVFFRCGEVDPKKLINFFRRHGSTLEYVNIRYCNILPSSEQTLGDVADQLNCEGIMPLADGIMYDVIVADTILSCGKMGDVLEPMYYDRSDISSEDVEYWSIKKGVIKEADPYGSLERKRRQKEHSNSS</sequence>
<comment type="caution">
    <text evidence="1">The sequence shown here is derived from an EMBL/GenBank/DDBJ whole genome shotgun (WGS) entry which is preliminary data.</text>
</comment>
<name>A0A395MRX2_9HYPO</name>
<keyword evidence="2" id="KW-1185">Reference proteome</keyword>
<dbReference type="InterPro" id="IPR036047">
    <property type="entry name" value="F-box-like_dom_sf"/>
</dbReference>